<feature type="region of interest" description="Disordered" evidence="1">
    <location>
        <begin position="183"/>
        <end position="207"/>
    </location>
</feature>
<dbReference type="CTD" id="20209316"/>
<dbReference type="OMA" id="VIFRIGW"/>
<keyword evidence="2" id="KW-0732">Signal</keyword>
<organism evidence="4 5">
    <name type="scientific">Helobdella robusta</name>
    <name type="common">Californian leech</name>
    <dbReference type="NCBI Taxonomy" id="6412"/>
    <lineage>
        <taxon>Eukaryota</taxon>
        <taxon>Metazoa</taxon>
        <taxon>Spiralia</taxon>
        <taxon>Lophotrochozoa</taxon>
        <taxon>Annelida</taxon>
        <taxon>Clitellata</taxon>
        <taxon>Hirudinea</taxon>
        <taxon>Rhynchobdellida</taxon>
        <taxon>Glossiphoniidae</taxon>
        <taxon>Helobdella</taxon>
    </lineage>
</organism>
<dbReference type="Proteomes" id="UP000015101">
    <property type="component" value="Unassembled WGS sequence"/>
</dbReference>
<dbReference type="RefSeq" id="XP_009013208.1">
    <property type="nucleotide sequence ID" value="XM_009014960.1"/>
</dbReference>
<dbReference type="Gene3D" id="3.60.15.10">
    <property type="entry name" value="Ribonuclease Z/Hydroxyacylglutathione hydrolase-like"/>
    <property type="match status" value="1"/>
</dbReference>
<accession>T1FKG7</accession>
<feature type="compositionally biased region" description="Low complexity" evidence="1">
    <location>
        <begin position="183"/>
        <end position="195"/>
    </location>
</feature>
<evidence type="ECO:0008006" key="6">
    <source>
        <dbReference type="Google" id="ProtNLM"/>
    </source>
</evidence>
<dbReference type="OrthoDB" id="10070994at2759"/>
<keyword evidence="5" id="KW-1185">Reference proteome</keyword>
<gene>
    <name evidence="4" type="primary">20209316</name>
    <name evidence="3" type="ORF">HELRODRAFT_184033</name>
</gene>
<dbReference type="HOGENOM" id="CLU_673150_0_0_1"/>
<feature type="signal peptide" evidence="2">
    <location>
        <begin position="1"/>
        <end position="23"/>
    </location>
</feature>
<dbReference type="EMBL" id="KB096069">
    <property type="protein sequence ID" value="ESO08684.1"/>
    <property type="molecule type" value="Genomic_DNA"/>
</dbReference>
<dbReference type="EMBL" id="AMQM01009161">
    <property type="status" value="NOT_ANNOTATED_CDS"/>
    <property type="molecule type" value="Genomic_DNA"/>
</dbReference>
<reference evidence="5" key="1">
    <citation type="submission" date="2012-12" db="EMBL/GenBank/DDBJ databases">
        <authorList>
            <person name="Hellsten U."/>
            <person name="Grimwood J."/>
            <person name="Chapman J.A."/>
            <person name="Shapiro H."/>
            <person name="Aerts A."/>
            <person name="Otillar R.P."/>
            <person name="Terry A.Y."/>
            <person name="Boore J.L."/>
            <person name="Simakov O."/>
            <person name="Marletaz F."/>
            <person name="Cho S.-J."/>
            <person name="Edsinger-Gonzales E."/>
            <person name="Havlak P."/>
            <person name="Kuo D.-H."/>
            <person name="Larsson T."/>
            <person name="Lv J."/>
            <person name="Arendt D."/>
            <person name="Savage R."/>
            <person name="Osoegawa K."/>
            <person name="de Jong P."/>
            <person name="Lindberg D.R."/>
            <person name="Seaver E.C."/>
            <person name="Weisblat D.A."/>
            <person name="Putnam N.H."/>
            <person name="Grigoriev I.V."/>
            <person name="Rokhsar D.S."/>
        </authorList>
    </citation>
    <scope>NUCLEOTIDE SEQUENCE</scope>
</reference>
<dbReference type="KEGG" id="hro:HELRODRAFT_184033"/>
<protein>
    <recommendedName>
        <fullName evidence="6">Metallo-beta-lactamase domain-containing protein</fullName>
    </recommendedName>
</protein>
<evidence type="ECO:0000256" key="1">
    <source>
        <dbReference type="SAM" id="MobiDB-lite"/>
    </source>
</evidence>
<dbReference type="GeneID" id="20209316"/>
<dbReference type="AlphaFoldDB" id="T1FKG7"/>
<reference evidence="4" key="3">
    <citation type="submission" date="2015-06" db="UniProtKB">
        <authorList>
            <consortium name="EnsemblMetazoa"/>
        </authorList>
    </citation>
    <scope>IDENTIFICATION</scope>
</reference>
<sequence>MAKLSLTILSFALLSILVKDSYQQVEKSELRTNVTLPNADKFLHLYGLPVGQGDTYIVQCPNLIGGKLTVVDMGSSESKDESFWDEIEVGSMIPKVFNSHEKIKKIRNIYITCNETNLPSPIKSWLQKFTLDSKVRTFKNGSRCGPNGKACGFIDVCSNPARTTKNINARVLAANWGQQCGKNNVNSNNNNNNLVNKKKNSNNNDRAQLNKNTDVMVISLAFNKVKTLMIGDFEDFTPSENEEGPYFDLVNYYKTDLLTSVYQLAHHGAENLANKKIIRQATKPTALYVSSNPYYSYFHPRCNIIDAFLKEVKSVCKPQSKLGDKFYCGAHPLDKPENRDVRISRGFVGTDYKLQKNYVCGEQNGTLRNVTNNEYAIYSTVPDEMTLNIVEYITDGLDWGFVNNFVPRF</sequence>
<proteinExistence type="predicted"/>
<evidence type="ECO:0000313" key="3">
    <source>
        <dbReference type="EMBL" id="ESO08684.1"/>
    </source>
</evidence>
<evidence type="ECO:0000313" key="5">
    <source>
        <dbReference type="Proteomes" id="UP000015101"/>
    </source>
</evidence>
<evidence type="ECO:0000256" key="2">
    <source>
        <dbReference type="SAM" id="SignalP"/>
    </source>
</evidence>
<dbReference type="InterPro" id="IPR036866">
    <property type="entry name" value="RibonucZ/Hydroxyglut_hydro"/>
</dbReference>
<name>T1FKG7_HELRO</name>
<dbReference type="EnsemblMetazoa" id="HelroT184033">
    <property type="protein sequence ID" value="HelroP184033"/>
    <property type="gene ID" value="HelroG184033"/>
</dbReference>
<reference evidence="3 5" key="2">
    <citation type="journal article" date="2013" name="Nature">
        <title>Insights into bilaterian evolution from three spiralian genomes.</title>
        <authorList>
            <person name="Simakov O."/>
            <person name="Marletaz F."/>
            <person name="Cho S.J."/>
            <person name="Edsinger-Gonzales E."/>
            <person name="Havlak P."/>
            <person name="Hellsten U."/>
            <person name="Kuo D.H."/>
            <person name="Larsson T."/>
            <person name="Lv J."/>
            <person name="Arendt D."/>
            <person name="Savage R."/>
            <person name="Osoegawa K."/>
            <person name="de Jong P."/>
            <person name="Grimwood J."/>
            <person name="Chapman J.A."/>
            <person name="Shapiro H."/>
            <person name="Aerts A."/>
            <person name="Otillar R.P."/>
            <person name="Terry A.Y."/>
            <person name="Boore J.L."/>
            <person name="Grigoriev I.V."/>
            <person name="Lindberg D.R."/>
            <person name="Seaver E.C."/>
            <person name="Weisblat D.A."/>
            <person name="Putnam N.H."/>
            <person name="Rokhsar D.S."/>
        </authorList>
    </citation>
    <scope>NUCLEOTIDE SEQUENCE</scope>
</reference>
<evidence type="ECO:0000313" key="4">
    <source>
        <dbReference type="EnsemblMetazoa" id="HelroP184033"/>
    </source>
</evidence>
<dbReference type="InParanoid" id="T1FKG7"/>
<feature type="chain" id="PRO_5010980722" description="Metallo-beta-lactamase domain-containing protein" evidence="2">
    <location>
        <begin position="24"/>
        <end position="409"/>
    </location>
</feature>